<sequence>MGFKLVLNVLYTMGVALCFIVAYKMFVTHQYLIMACAMIVGTVVIFLKLRLLKEVKEAQQPAQKENKSKGAK</sequence>
<keyword evidence="3" id="KW-1185">Reference proteome</keyword>
<accession>A0A316GZQ7</accession>
<feature type="transmembrane region" description="Helical" evidence="1">
    <location>
        <begin position="29"/>
        <end position="47"/>
    </location>
</feature>
<dbReference type="AlphaFoldDB" id="A0A316GZQ7"/>
<protein>
    <submittedName>
        <fullName evidence="2">Uncharacterized protein</fullName>
    </submittedName>
</protein>
<dbReference type="InterPro" id="IPR045938">
    <property type="entry name" value="DUF6358"/>
</dbReference>
<name>A0A316GZQ7_9SPHI</name>
<evidence type="ECO:0000256" key="1">
    <source>
        <dbReference type="SAM" id="Phobius"/>
    </source>
</evidence>
<gene>
    <name evidence="2" type="ORF">LX99_04592</name>
</gene>
<reference evidence="2 3" key="1">
    <citation type="submission" date="2018-05" db="EMBL/GenBank/DDBJ databases">
        <title>Genomic Encyclopedia of Archaeal and Bacterial Type Strains, Phase II (KMG-II): from individual species to whole genera.</title>
        <authorList>
            <person name="Goeker M."/>
        </authorList>
    </citation>
    <scope>NUCLEOTIDE SEQUENCE [LARGE SCALE GENOMIC DNA]</scope>
    <source>
        <strain evidence="2 3">DSM 19975</strain>
    </source>
</reference>
<keyword evidence="1" id="KW-0812">Transmembrane</keyword>
<feature type="transmembrane region" description="Helical" evidence="1">
    <location>
        <begin position="5"/>
        <end position="23"/>
    </location>
</feature>
<evidence type="ECO:0000313" key="2">
    <source>
        <dbReference type="EMBL" id="PWK70884.1"/>
    </source>
</evidence>
<evidence type="ECO:0000313" key="3">
    <source>
        <dbReference type="Proteomes" id="UP000245678"/>
    </source>
</evidence>
<dbReference type="Proteomes" id="UP000245678">
    <property type="component" value="Unassembled WGS sequence"/>
</dbReference>
<proteinExistence type="predicted"/>
<comment type="caution">
    <text evidence="2">The sequence shown here is derived from an EMBL/GenBank/DDBJ whole genome shotgun (WGS) entry which is preliminary data.</text>
</comment>
<organism evidence="2 3">
    <name type="scientific">Mucilaginibacter oryzae</name>
    <dbReference type="NCBI Taxonomy" id="468058"/>
    <lineage>
        <taxon>Bacteria</taxon>
        <taxon>Pseudomonadati</taxon>
        <taxon>Bacteroidota</taxon>
        <taxon>Sphingobacteriia</taxon>
        <taxon>Sphingobacteriales</taxon>
        <taxon>Sphingobacteriaceae</taxon>
        <taxon>Mucilaginibacter</taxon>
    </lineage>
</organism>
<dbReference type="Pfam" id="PF19885">
    <property type="entry name" value="DUF6358"/>
    <property type="match status" value="1"/>
</dbReference>
<dbReference type="RefSeq" id="WP_109609946.1">
    <property type="nucleotide sequence ID" value="NZ_QGHA01000014.1"/>
</dbReference>
<keyword evidence="1" id="KW-0472">Membrane</keyword>
<keyword evidence="1" id="KW-1133">Transmembrane helix</keyword>
<dbReference type="EMBL" id="QGHA01000014">
    <property type="protein sequence ID" value="PWK70884.1"/>
    <property type="molecule type" value="Genomic_DNA"/>
</dbReference>